<feature type="transmembrane region" description="Helical" evidence="2">
    <location>
        <begin position="34"/>
        <end position="53"/>
    </location>
</feature>
<evidence type="ECO:0000313" key="3">
    <source>
        <dbReference type="EMBL" id="KXV69040.1"/>
    </source>
</evidence>
<keyword evidence="2" id="KW-0472">Membrane</keyword>
<dbReference type="RefSeq" id="WP_061501097.1">
    <property type="nucleotide sequence ID" value="NZ_LHZX01000296.1"/>
</dbReference>
<evidence type="ECO:0000256" key="2">
    <source>
        <dbReference type="SAM" id="Phobius"/>
    </source>
</evidence>
<keyword evidence="2" id="KW-0812">Transmembrane</keyword>
<dbReference type="OrthoDB" id="7285405at2"/>
<reference evidence="3 4" key="1">
    <citation type="submission" date="2015-06" db="EMBL/GenBank/DDBJ databases">
        <title>Improved classification and identification of acetic acid bacteria using matrix-assisted laser desorption/ionization time-of-flight mass spectrometry; Gluconobacter nephelii and Gluconobacter uchimurae are later heterotypic synonyms of Gluconobacter japonicus and Gluconobacter oxydans, respectively.</title>
        <authorList>
            <person name="Li L."/>
            <person name="Cleenwerck I."/>
            <person name="De Vuyst L."/>
            <person name="Vandamme P."/>
        </authorList>
    </citation>
    <scope>NUCLEOTIDE SEQUENCE [LARGE SCALE GENOMIC DNA]</scope>
    <source>
        <strain evidence="3 4">LMG 1699</strain>
    </source>
</reference>
<feature type="compositionally biased region" description="Polar residues" evidence="1">
    <location>
        <begin position="143"/>
        <end position="162"/>
    </location>
</feature>
<proteinExistence type="predicted"/>
<dbReference type="AlphaFoldDB" id="A0A149UM21"/>
<gene>
    <name evidence="3" type="ORF">AD951_08345</name>
</gene>
<dbReference type="Proteomes" id="UP000075377">
    <property type="component" value="Unassembled WGS sequence"/>
</dbReference>
<feature type="compositionally biased region" description="Basic and acidic residues" evidence="1">
    <location>
        <begin position="93"/>
        <end position="113"/>
    </location>
</feature>
<dbReference type="EMBL" id="LHZX01000296">
    <property type="protein sequence ID" value="KXV69040.1"/>
    <property type="molecule type" value="Genomic_DNA"/>
</dbReference>
<protein>
    <submittedName>
        <fullName evidence="3">Uncharacterized protein</fullName>
    </submittedName>
</protein>
<sequence length="209" mass="23484">MSEETQDDQARTHVAPRAETIVGKIKETDHVKKIMAVCAGLVSVVVLVIILHGPNKKHHKDEKPDNKVQETSSGFDLTAYQQQVQEAQRQRTQKAETEAVQRAENPAHSDEGIVRPADGDDEADVSYVKQAWKQPMTWDVPAPQNNQASGSNQATAYQADPNQSRVQMIRRMEQDRAEQNAIHEQRLRDSLAALKQHQAALVRQREIAQ</sequence>
<feature type="region of interest" description="Disordered" evidence="1">
    <location>
        <begin position="140"/>
        <end position="162"/>
    </location>
</feature>
<accession>A0A149UM21</accession>
<name>A0A149UM21_9PROT</name>
<evidence type="ECO:0000256" key="1">
    <source>
        <dbReference type="SAM" id="MobiDB-lite"/>
    </source>
</evidence>
<dbReference type="PATRIC" id="fig|178901.14.peg.544"/>
<comment type="caution">
    <text evidence="3">The sequence shown here is derived from an EMBL/GenBank/DDBJ whole genome shotgun (WGS) entry which is preliminary data.</text>
</comment>
<keyword evidence="2" id="KW-1133">Transmembrane helix</keyword>
<organism evidence="3 4">
    <name type="scientific">Acetobacter malorum</name>
    <dbReference type="NCBI Taxonomy" id="178901"/>
    <lineage>
        <taxon>Bacteria</taxon>
        <taxon>Pseudomonadati</taxon>
        <taxon>Pseudomonadota</taxon>
        <taxon>Alphaproteobacteria</taxon>
        <taxon>Acetobacterales</taxon>
        <taxon>Acetobacteraceae</taxon>
        <taxon>Acetobacter</taxon>
    </lineage>
</organism>
<evidence type="ECO:0000313" key="4">
    <source>
        <dbReference type="Proteomes" id="UP000075377"/>
    </source>
</evidence>
<feature type="region of interest" description="Disordered" evidence="1">
    <location>
        <begin position="85"/>
        <end position="122"/>
    </location>
</feature>